<feature type="chain" id="PRO_5047302307" evidence="1">
    <location>
        <begin position="32"/>
        <end position="440"/>
    </location>
</feature>
<feature type="domain" description="Glycosyl hydrolase family 98 putative carbohydrate-binding module" evidence="2">
    <location>
        <begin position="58"/>
        <end position="206"/>
    </location>
</feature>
<dbReference type="SUPFAM" id="SSF49785">
    <property type="entry name" value="Galactose-binding domain-like"/>
    <property type="match status" value="1"/>
</dbReference>
<dbReference type="InterPro" id="IPR013222">
    <property type="entry name" value="Glyco_hyd_98_carb-bd"/>
</dbReference>
<feature type="signal peptide" evidence="1">
    <location>
        <begin position="1"/>
        <end position="31"/>
    </location>
</feature>
<comment type="caution">
    <text evidence="3">The sequence shown here is derived from an EMBL/GenBank/DDBJ whole genome shotgun (WGS) entry which is preliminary data.</text>
</comment>
<dbReference type="InterPro" id="IPR038637">
    <property type="entry name" value="NPCBM_sf"/>
</dbReference>
<evidence type="ECO:0000256" key="1">
    <source>
        <dbReference type="SAM" id="SignalP"/>
    </source>
</evidence>
<dbReference type="PROSITE" id="PS51257">
    <property type="entry name" value="PROKAR_LIPOPROTEIN"/>
    <property type="match status" value="1"/>
</dbReference>
<evidence type="ECO:0000313" key="4">
    <source>
        <dbReference type="Proteomes" id="UP001589733"/>
    </source>
</evidence>
<protein>
    <submittedName>
        <fullName evidence="3">NPCBM/NEW2 domain-containing protein</fullName>
    </submittedName>
</protein>
<sequence>MMQRIVARSLLFGSALTLWLTGCSQPASPLAADPYAGGTSYPWAYTAPPNQLTPLSLTAGENNLYYEPILAARNSWGPVEIDRSNGEQAAGDGKTLTLNGTTYARGFGTHAGSELRFSLKGTGATCDRFTAQIGVDDEVGEKGSVVFQVYLDGQKAYDSGTMTGASVTKTVNLDISGKQELRLVVTDAGNGISYDHADWAKPLILCQATTPSLTLNQSALSVYHLHTASLKATFASYKAGPIDLQLVADPAEQPPGGTRLPSPVVLQTTSLTLSGAGAETRDLVFAAPEKLGFTNYSSAFHLLVSRNGQLLSRVPVQLTELPINFTASVDPVAVSGRSGEMKTLLLTVTADPPLDQAQPLAVGFQMGTLDGSEIMSVGPVSGDGARMQAAVTFQFGTNPSGPVETNQLDVGIRVGEITTGYRDAFYGSRPSFHLLYTLLP</sequence>
<organism evidence="3 4">
    <name type="scientific">Deinococcus oregonensis</name>
    <dbReference type="NCBI Taxonomy" id="1805970"/>
    <lineage>
        <taxon>Bacteria</taxon>
        <taxon>Thermotogati</taxon>
        <taxon>Deinococcota</taxon>
        <taxon>Deinococci</taxon>
        <taxon>Deinococcales</taxon>
        <taxon>Deinococcaceae</taxon>
        <taxon>Deinococcus</taxon>
    </lineage>
</organism>
<keyword evidence="4" id="KW-1185">Reference proteome</keyword>
<reference evidence="3 4" key="1">
    <citation type="submission" date="2024-09" db="EMBL/GenBank/DDBJ databases">
        <authorList>
            <person name="Sun Q."/>
            <person name="Mori K."/>
        </authorList>
    </citation>
    <scope>NUCLEOTIDE SEQUENCE [LARGE SCALE GENOMIC DNA]</scope>
    <source>
        <strain evidence="3 4">JCM 13503</strain>
    </source>
</reference>
<dbReference type="EMBL" id="JBHLYR010000009">
    <property type="protein sequence ID" value="MFB9990801.1"/>
    <property type="molecule type" value="Genomic_DNA"/>
</dbReference>
<name>A0ABV6AX81_9DEIO</name>
<dbReference type="RefSeq" id="WP_380005092.1">
    <property type="nucleotide sequence ID" value="NZ_JBHLYR010000009.1"/>
</dbReference>
<keyword evidence="1" id="KW-0732">Signal</keyword>
<evidence type="ECO:0000259" key="2">
    <source>
        <dbReference type="SMART" id="SM00776"/>
    </source>
</evidence>
<accession>A0ABV6AX81</accession>
<dbReference type="Pfam" id="PF08305">
    <property type="entry name" value="NPCBM"/>
    <property type="match status" value="1"/>
</dbReference>
<dbReference type="Gene3D" id="2.60.120.1060">
    <property type="entry name" value="NPCBM/NEW2 domain"/>
    <property type="match status" value="1"/>
</dbReference>
<gene>
    <name evidence="3" type="ORF">ACFFLM_02205</name>
</gene>
<dbReference type="SMART" id="SM00776">
    <property type="entry name" value="NPCBM"/>
    <property type="match status" value="1"/>
</dbReference>
<proteinExistence type="predicted"/>
<dbReference type="InterPro" id="IPR008979">
    <property type="entry name" value="Galactose-bd-like_sf"/>
</dbReference>
<dbReference type="Proteomes" id="UP001589733">
    <property type="component" value="Unassembled WGS sequence"/>
</dbReference>
<evidence type="ECO:0000313" key="3">
    <source>
        <dbReference type="EMBL" id="MFB9990801.1"/>
    </source>
</evidence>